<protein>
    <submittedName>
        <fullName evidence="1">Uncharacterized protein</fullName>
    </submittedName>
</protein>
<reference evidence="1 2" key="1">
    <citation type="submission" date="2020-01" db="EMBL/GenBank/DDBJ databases">
        <title>Herbidospora sp. NEAU-GS84 nov., a novel actinomycete isolated from soil.</title>
        <authorList>
            <person name="Han L."/>
        </authorList>
    </citation>
    <scope>NUCLEOTIDE SEQUENCE [LARGE SCALE GENOMIC DNA]</scope>
    <source>
        <strain evidence="1 2">NEAU-GS84</strain>
    </source>
</reference>
<evidence type="ECO:0000313" key="1">
    <source>
        <dbReference type="EMBL" id="NAS27143.1"/>
    </source>
</evidence>
<organism evidence="1 2">
    <name type="scientific">Herbidospora solisilvae</name>
    <dbReference type="NCBI Taxonomy" id="2696284"/>
    <lineage>
        <taxon>Bacteria</taxon>
        <taxon>Bacillati</taxon>
        <taxon>Actinomycetota</taxon>
        <taxon>Actinomycetes</taxon>
        <taxon>Streptosporangiales</taxon>
        <taxon>Streptosporangiaceae</taxon>
        <taxon>Herbidospora</taxon>
    </lineage>
</organism>
<dbReference type="Proteomes" id="UP000479526">
    <property type="component" value="Unassembled WGS sequence"/>
</dbReference>
<dbReference type="EMBL" id="WXEW01000013">
    <property type="protein sequence ID" value="NAS27143.1"/>
    <property type="molecule type" value="Genomic_DNA"/>
</dbReference>
<evidence type="ECO:0000313" key="2">
    <source>
        <dbReference type="Proteomes" id="UP000479526"/>
    </source>
</evidence>
<keyword evidence="2" id="KW-1185">Reference proteome</keyword>
<gene>
    <name evidence="1" type="ORF">GT755_36430</name>
</gene>
<dbReference type="AlphaFoldDB" id="A0A7C9JK48"/>
<dbReference type="RefSeq" id="WP_161484099.1">
    <property type="nucleotide sequence ID" value="NZ_WXEW01000013.1"/>
</dbReference>
<accession>A0A7C9JK48</accession>
<name>A0A7C9JK48_9ACTN</name>
<sequence>MTLSKTKRGTPTGPEDEEQTFLDLESRLRRGELAVPSRWGDVAHADPAERRWILHAMDLVAKAAEKAGPQFDTFRAAALLVDRAPRRRFDPGTAGRYFEREVMSVSGMLEATLPAALTPPDDATTTELARIHQTAPPRPTRVALARTLTERAGWWEAPLRLTGLTWLHSVASSLQRWMRDDGPLHAAVRPDGPLHDGFDFARSVADAGARDDTPAHRLALLRDEFGYPAEPGEQWDDPALGVLLANSPAHVTTGTWTYVPASVPGTGWGPEEAWPGHLYRLLTHELLHRLAHPAYLEKAESVPGGRVLTEDVVELLTAEFVEASRGDAELGPLVPDVVESRHTQAAEEIRELAGPEGLKAAYFLGRTEFIGLT</sequence>
<comment type="caution">
    <text evidence="1">The sequence shown here is derived from an EMBL/GenBank/DDBJ whole genome shotgun (WGS) entry which is preliminary data.</text>
</comment>
<proteinExistence type="predicted"/>